<feature type="domain" description="DUF6603" evidence="1">
    <location>
        <begin position="281"/>
        <end position="776"/>
    </location>
</feature>
<accession>A0A2L0F449</accession>
<organism evidence="2 3">
    <name type="scientific">Sorangium cellulosum</name>
    <name type="common">Polyangium cellulosum</name>
    <dbReference type="NCBI Taxonomy" id="56"/>
    <lineage>
        <taxon>Bacteria</taxon>
        <taxon>Pseudomonadati</taxon>
        <taxon>Myxococcota</taxon>
        <taxon>Polyangia</taxon>
        <taxon>Polyangiales</taxon>
        <taxon>Polyangiaceae</taxon>
        <taxon>Sorangium</taxon>
    </lineage>
</organism>
<dbReference type="Pfam" id="PF20248">
    <property type="entry name" value="DUF6603"/>
    <property type="match status" value="1"/>
</dbReference>
<protein>
    <recommendedName>
        <fullName evidence="1">DUF6603 domain-containing protein</fullName>
    </recommendedName>
</protein>
<reference evidence="2 3" key="1">
    <citation type="submission" date="2015-09" db="EMBL/GenBank/DDBJ databases">
        <title>Sorangium comparison.</title>
        <authorList>
            <person name="Zaburannyi N."/>
            <person name="Bunk B."/>
            <person name="Overmann J."/>
            <person name="Mueller R."/>
        </authorList>
    </citation>
    <scope>NUCLEOTIDE SEQUENCE [LARGE SCALE GENOMIC DNA]</scope>
    <source>
        <strain evidence="2 3">So ce26</strain>
    </source>
</reference>
<proteinExistence type="predicted"/>
<dbReference type="EMBL" id="CP012673">
    <property type="protein sequence ID" value="AUX46332.1"/>
    <property type="molecule type" value="Genomic_DNA"/>
</dbReference>
<dbReference type="InterPro" id="IPR046538">
    <property type="entry name" value="DUF6603"/>
</dbReference>
<dbReference type="AlphaFoldDB" id="A0A2L0F449"/>
<evidence type="ECO:0000313" key="2">
    <source>
        <dbReference type="EMBL" id="AUX46332.1"/>
    </source>
</evidence>
<evidence type="ECO:0000313" key="3">
    <source>
        <dbReference type="Proteomes" id="UP000238348"/>
    </source>
</evidence>
<sequence length="914" mass="95529">MTSSKFTPEKDVQSFDTPISISDLNKNYLPDLDLSKFPFDLWISSLDQTDGIQCTALLAMGASGTTIQLTLNIDKATSACTLGVGELTLTPQPGSDPTVYSAALGGGQQVLLKTLFHLLGVDVDDSLTQKTVTITSLFMAAPAGTATQTLFGLELDLSALNATVSSSLLSFATGSRSVSLSGGTFLAASSPWAAEELTSLAGIVKPKLSFPSKVASGPNATATLQMGSKQVHVPLMPSGSAPADKSGGEGGDFMTLARKAAAGRGEADGGGAPSNVHWLDVQKEIGPLSMERVGFAYSHPQGDEPKVSVLCDAKLTLGPIELSLDGFAVDFTLSSPPTVSPSLDGMELAFDNPPLVISGGFLYDKQNDLYAGEAMIESPELGLAALGEYADTGDSKSLALFAALTDPALGGPPFLYVKGLSLGFGYNNKLSIPTTIDELLDFYLLQVADGTEKSPSLDKLVKIVQPDAGENWIAIGLGVGSFELLQATVLLTAIFGHDLQFAILGQAELSIPPNSQERIAYAQIDVEATYSPLKGALEVFGGLTKSSFVLSPDCHISGGFAYVLDTSSGDFVKTFGGYAPTFDYASRGYPAVDRLEISWSVDSHTSIKGDAYYALTPAAMMAGGSLQATWDADIFAASFTTDVDLLMQWKPFKYQASFTMSLDVSFTLKIAFVHHKFHFHVGASLNVAGPPFHGRARIHLSVISLTISFGGSPEAPSLLGWDDFRKLLPGDASEDNSNSALLTAKMTTGLIADLTQNKGNGDPDWVVNGTDFSITIQSSIPVTQASQVASMTLTPDTPDIGILPMGIGSAQGTLDVTLSGPNGVVPTGTAGTAATSKVVVEALQGNIAAAHWGTTAPSDANASMKPGTCGYRLYGGRPTPDKTRQIPVQPLLSDPVPIAAWSDPDRKAAAQPFA</sequence>
<name>A0A2L0F449_SORCE</name>
<evidence type="ECO:0000259" key="1">
    <source>
        <dbReference type="Pfam" id="PF20248"/>
    </source>
</evidence>
<dbReference type="Proteomes" id="UP000238348">
    <property type="component" value="Chromosome"/>
</dbReference>
<gene>
    <name evidence="2" type="ORF">SOCE26_078370</name>
</gene>